<keyword evidence="4 5" id="KW-0472">Membrane</keyword>
<dbReference type="AlphaFoldDB" id="A0A2S0UNF8"/>
<comment type="subcellular location">
    <subcellularLocation>
        <location evidence="1">Membrane</location>
        <topology evidence="1">Multi-pass membrane protein</topology>
    </subcellularLocation>
</comment>
<feature type="transmembrane region" description="Helical" evidence="5">
    <location>
        <begin position="117"/>
        <end position="143"/>
    </location>
</feature>
<evidence type="ECO:0000256" key="2">
    <source>
        <dbReference type="ARBA" id="ARBA00022692"/>
    </source>
</evidence>
<proteinExistence type="predicted"/>
<sequence length="168" mass="18413">MTPAVLLLGFVTLSRLGELWLARRNTARLLSRGATERASGHYPAIVVLHGLWLASLWAFGAGQPVNGGWLAVFVVLQLGRIWVLATMGPRWTTRIIIVPGERLVARGPYRYVNHPNYIVVIGEIAVLPLCLGLPWLAVVFTALNAAVLTVRIRAENAGLEMARHHAAR</sequence>
<gene>
    <name evidence="6" type="ORF">HYN69_13240</name>
</gene>
<dbReference type="InterPro" id="IPR007269">
    <property type="entry name" value="ICMT_MeTrfase"/>
</dbReference>
<dbReference type="OrthoDB" id="7203053at2"/>
<organism evidence="6 7">
    <name type="scientific">Paragemmobacter aquarius</name>
    <dbReference type="NCBI Taxonomy" id="2169400"/>
    <lineage>
        <taxon>Bacteria</taxon>
        <taxon>Pseudomonadati</taxon>
        <taxon>Pseudomonadota</taxon>
        <taxon>Alphaproteobacteria</taxon>
        <taxon>Rhodobacterales</taxon>
        <taxon>Paracoccaceae</taxon>
        <taxon>Paragemmobacter</taxon>
    </lineage>
</organism>
<evidence type="ECO:0000256" key="5">
    <source>
        <dbReference type="SAM" id="Phobius"/>
    </source>
</evidence>
<evidence type="ECO:0000256" key="1">
    <source>
        <dbReference type="ARBA" id="ARBA00004141"/>
    </source>
</evidence>
<keyword evidence="7" id="KW-1185">Reference proteome</keyword>
<feature type="transmembrane region" description="Helical" evidence="5">
    <location>
        <begin position="40"/>
        <end position="60"/>
    </location>
</feature>
<dbReference type="Proteomes" id="UP000244496">
    <property type="component" value="Chromosome"/>
</dbReference>
<protein>
    <recommendedName>
        <fullName evidence="8">Methyltransferase</fullName>
    </recommendedName>
</protein>
<dbReference type="KEGG" id="geh:HYN69_13240"/>
<dbReference type="GO" id="GO:0016020">
    <property type="term" value="C:membrane"/>
    <property type="evidence" value="ECO:0007669"/>
    <property type="project" value="UniProtKB-SubCell"/>
</dbReference>
<evidence type="ECO:0000256" key="3">
    <source>
        <dbReference type="ARBA" id="ARBA00022989"/>
    </source>
</evidence>
<evidence type="ECO:0008006" key="8">
    <source>
        <dbReference type="Google" id="ProtNLM"/>
    </source>
</evidence>
<dbReference type="Pfam" id="PF04140">
    <property type="entry name" value="ICMT"/>
    <property type="match status" value="1"/>
</dbReference>
<accession>A0A2S0UNF8</accession>
<dbReference type="EMBL" id="CP028918">
    <property type="protein sequence ID" value="AWB49337.1"/>
    <property type="molecule type" value="Genomic_DNA"/>
</dbReference>
<dbReference type="GO" id="GO:0004671">
    <property type="term" value="F:protein C-terminal S-isoprenylcysteine carboxyl O-methyltransferase activity"/>
    <property type="evidence" value="ECO:0007669"/>
    <property type="project" value="InterPro"/>
</dbReference>
<reference evidence="6 7" key="1">
    <citation type="submission" date="2018-04" db="EMBL/GenBank/DDBJ databases">
        <title>Genome sequencing of Gemmobacter.</title>
        <authorList>
            <person name="Yi H."/>
            <person name="Baek M.-G."/>
        </authorList>
    </citation>
    <scope>NUCLEOTIDE SEQUENCE [LARGE SCALE GENOMIC DNA]</scope>
    <source>
        <strain evidence="6 7">HYN0069</strain>
    </source>
</reference>
<dbReference type="RefSeq" id="WP_108436154.1">
    <property type="nucleotide sequence ID" value="NZ_CP028918.1"/>
</dbReference>
<evidence type="ECO:0000256" key="4">
    <source>
        <dbReference type="ARBA" id="ARBA00023136"/>
    </source>
</evidence>
<feature type="transmembrane region" description="Helical" evidence="5">
    <location>
        <begin position="67"/>
        <end position="85"/>
    </location>
</feature>
<keyword evidence="2 5" id="KW-0812">Transmembrane</keyword>
<evidence type="ECO:0000313" key="7">
    <source>
        <dbReference type="Proteomes" id="UP000244496"/>
    </source>
</evidence>
<dbReference type="Gene3D" id="1.20.120.1630">
    <property type="match status" value="1"/>
</dbReference>
<keyword evidence="3 5" id="KW-1133">Transmembrane helix</keyword>
<name>A0A2S0UNF8_9RHOB</name>
<evidence type="ECO:0000313" key="6">
    <source>
        <dbReference type="EMBL" id="AWB49337.1"/>
    </source>
</evidence>